<dbReference type="EMBL" id="CABDUW010000310">
    <property type="protein sequence ID" value="VTJ65514.1"/>
    <property type="molecule type" value="Genomic_DNA"/>
</dbReference>
<dbReference type="InterPro" id="IPR038807">
    <property type="entry name" value="CCDC150"/>
</dbReference>
<comment type="caution">
    <text evidence="2">The sequence shown here is derived from an EMBL/GenBank/DDBJ whole genome shotgun (WGS) entry which is preliminary data.</text>
</comment>
<reference evidence="2" key="1">
    <citation type="submission" date="2019-04" db="EMBL/GenBank/DDBJ databases">
        <authorList>
            <person name="Alioto T."/>
            <person name="Alioto T."/>
        </authorList>
    </citation>
    <scope>NUCLEOTIDE SEQUENCE [LARGE SCALE GENOMIC DNA]</scope>
</reference>
<sequence>MQLLAKSQYETSARNKQQELRLIAEQKMRQELENRCQELGETVRHLKKCKEATENKLKEASVESEQ</sequence>
<dbReference type="PANTHER" id="PTHR35352">
    <property type="entry name" value="COILED-COIL DOMAIN-CONTAINING PROTEIN 150"/>
    <property type="match status" value="1"/>
</dbReference>
<keyword evidence="1" id="KW-0175">Coiled coil</keyword>
<evidence type="ECO:0000256" key="1">
    <source>
        <dbReference type="SAM" id="Coils"/>
    </source>
</evidence>
<proteinExistence type="predicted"/>
<dbReference type="Proteomes" id="UP000335636">
    <property type="component" value="Unassembled WGS sequence"/>
</dbReference>
<feature type="coiled-coil region" evidence="1">
    <location>
        <begin position="13"/>
        <end position="63"/>
    </location>
</feature>
<keyword evidence="3" id="KW-1185">Reference proteome</keyword>
<protein>
    <submittedName>
        <fullName evidence="2">Uncharacterized protein</fullName>
    </submittedName>
</protein>
<gene>
    <name evidence="2" type="ORF">MONAX_5E028668</name>
</gene>
<feature type="non-terminal residue" evidence="2">
    <location>
        <position position="66"/>
    </location>
</feature>
<organism evidence="2 3">
    <name type="scientific">Marmota monax</name>
    <name type="common">Woodchuck</name>
    <dbReference type="NCBI Taxonomy" id="9995"/>
    <lineage>
        <taxon>Eukaryota</taxon>
        <taxon>Metazoa</taxon>
        <taxon>Chordata</taxon>
        <taxon>Craniata</taxon>
        <taxon>Vertebrata</taxon>
        <taxon>Euteleostomi</taxon>
        <taxon>Mammalia</taxon>
        <taxon>Eutheria</taxon>
        <taxon>Euarchontoglires</taxon>
        <taxon>Glires</taxon>
        <taxon>Rodentia</taxon>
        <taxon>Sciuromorpha</taxon>
        <taxon>Sciuridae</taxon>
        <taxon>Xerinae</taxon>
        <taxon>Marmotini</taxon>
        <taxon>Marmota</taxon>
    </lineage>
</organism>
<name>A0A5E4B707_MARMO</name>
<accession>A0A5E4B707</accession>
<dbReference type="PANTHER" id="PTHR35352:SF1">
    <property type="entry name" value="COILED-COIL DOMAIN-CONTAINING PROTEIN 150"/>
    <property type="match status" value="1"/>
</dbReference>
<dbReference type="AlphaFoldDB" id="A0A5E4B707"/>
<evidence type="ECO:0000313" key="2">
    <source>
        <dbReference type="EMBL" id="VTJ65514.1"/>
    </source>
</evidence>
<evidence type="ECO:0000313" key="3">
    <source>
        <dbReference type="Proteomes" id="UP000335636"/>
    </source>
</evidence>